<feature type="compositionally biased region" description="Pro residues" evidence="1">
    <location>
        <begin position="233"/>
        <end position="243"/>
    </location>
</feature>
<dbReference type="AlphaFoldDB" id="A0A9Q3JUV2"/>
<proteinExistence type="predicted"/>
<reference evidence="2" key="1">
    <citation type="submission" date="2021-03" db="EMBL/GenBank/DDBJ databases">
        <title>Draft genome sequence of rust myrtle Austropuccinia psidii MF-1, a brazilian biotype.</title>
        <authorList>
            <person name="Quecine M.C."/>
            <person name="Pachon D.M.R."/>
            <person name="Bonatelli M.L."/>
            <person name="Correr F.H."/>
            <person name="Franceschini L.M."/>
            <person name="Leite T.F."/>
            <person name="Margarido G.R.A."/>
            <person name="Almeida C.A."/>
            <person name="Ferrarezi J.A."/>
            <person name="Labate C.A."/>
        </authorList>
    </citation>
    <scope>NUCLEOTIDE SEQUENCE</scope>
    <source>
        <strain evidence="2">MF-1</strain>
    </source>
</reference>
<evidence type="ECO:0000313" key="3">
    <source>
        <dbReference type="Proteomes" id="UP000765509"/>
    </source>
</evidence>
<feature type="compositionally biased region" description="Basic and acidic residues" evidence="1">
    <location>
        <begin position="10"/>
        <end position="21"/>
    </location>
</feature>
<feature type="region of interest" description="Disordered" evidence="1">
    <location>
        <begin position="224"/>
        <end position="250"/>
    </location>
</feature>
<keyword evidence="3" id="KW-1185">Reference proteome</keyword>
<name>A0A9Q3JUV2_9BASI</name>
<feature type="region of interest" description="Disordered" evidence="1">
    <location>
        <begin position="1"/>
        <end position="21"/>
    </location>
</feature>
<comment type="caution">
    <text evidence="2">The sequence shown here is derived from an EMBL/GenBank/DDBJ whole genome shotgun (WGS) entry which is preliminary data.</text>
</comment>
<sequence length="250" mass="27966">MMKQYPSANGHRDLKQAKGNDSRQLALCPQASICPPPLLGHHPMVTSLLDLTEVIIRPMKDGNGNRTFKLGLIIIMFCHRWDSNAKNKKPQIPPNKTLPFLVCLASKRRGNPLQARVAPDEPSQTKEPPIPGPSPSSQPPEDNTTREPEPQVAPTQSTEEPFGKSQFHFFNSTQLFLTPPLTISSLSRHSPLHNNHRRYARWIPPSPFFLPNSPTFPFCSPRFPPQRSLPVPLRTPTPPPPSAKPLSFPR</sequence>
<evidence type="ECO:0000313" key="2">
    <source>
        <dbReference type="EMBL" id="MBW0569052.1"/>
    </source>
</evidence>
<accession>A0A9Q3JUV2</accession>
<dbReference type="EMBL" id="AVOT02083710">
    <property type="protein sequence ID" value="MBW0569052.1"/>
    <property type="molecule type" value="Genomic_DNA"/>
</dbReference>
<gene>
    <name evidence="2" type="ORF">O181_108767</name>
</gene>
<organism evidence="2 3">
    <name type="scientific">Austropuccinia psidii MF-1</name>
    <dbReference type="NCBI Taxonomy" id="1389203"/>
    <lineage>
        <taxon>Eukaryota</taxon>
        <taxon>Fungi</taxon>
        <taxon>Dikarya</taxon>
        <taxon>Basidiomycota</taxon>
        <taxon>Pucciniomycotina</taxon>
        <taxon>Pucciniomycetes</taxon>
        <taxon>Pucciniales</taxon>
        <taxon>Sphaerophragmiaceae</taxon>
        <taxon>Austropuccinia</taxon>
    </lineage>
</organism>
<dbReference type="Proteomes" id="UP000765509">
    <property type="component" value="Unassembled WGS sequence"/>
</dbReference>
<evidence type="ECO:0000256" key="1">
    <source>
        <dbReference type="SAM" id="MobiDB-lite"/>
    </source>
</evidence>
<feature type="compositionally biased region" description="Pro residues" evidence="1">
    <location>
        <begin position="128"/>
        <end position="138"/>
    </location>
</feature>
<protein>
    <submittedName>
        <fullName evidence="2">Uncharacterized protein</fullName>
    </submittedName>
</protein>
<feature type="region of interest" description="Disordered" evidence="1">
    <location>
        <begin position="112"/>
        <end position="163"/>
    </location>
</feature>